<proteinExistence type="predicted"/>
<evidence type="ECO:0000313" key="2">
    <source>
        <dbReference type="Proteomes" id="UP001446871"/>
    </source>
</evidence>
<gene>
    <name evidence="1" type="ORF">PG996_010387</name>
</gene>
<sequence>MASTTESVEAGYIIPAPGQVHQPIMALLFGHLDVLFRDNYTHLRHILREENGPVKNIIPLDRSLLLQYDAGRVFLRSIKTSEPNRQYLQFLRTTPTDPLRLESSSEIWNSSHTLDDEELDGGLIDTASRG</sequence>
<keyword evidence="2" id="KW-1185">Reference proteome</keyword>
<reference evidence="1 2" key="1">
    <citation type="submission" date="2023-01" db="EMBL/GenBank/DDBJ databases">
        <title>Analysis of 21 Apiospora genomes using comparative genomics revels a genus with tremendous synthesis potential of carbohydrate active enzymes and secondary metabolites.</title>
        <authorList>
            <person name="Sorensen T."/>
        </authorList>
    </citation>
    <scope>NUCLEOTIDE SEQUENCE [LARGE SCALE GENOMIC DNA]</scope>
    <source>
        <strain evidence="1 2">CBS 83171</strain>
    </source>
</reference>
<name>A0ABR1UP35_9PEZI</name>
<evidence type="ECO:0008006" key="3">
    <source>
        <dbReference type="Google" id="ProtNLM"/>
    </source>
</evidence>
<dbReference type="Proteomes" id="UP001446871">
    <property type="component" value="Unassembled WGS sequence"/>
</dbReference>
<evidence type="ECO:0000313" key="1">
    <source>
        <dbReference type="EMBL" id="KAK8060457.1"/>
    </source>
</evidence>
<comment type="caution">
    <text evidence="1">The sequence shown here is derived from an EMBL/GenBank/DDBJ whole genome shotgun (WGS) entry which is preliminary data.</text>
</comment>
<dbReference type="EMBL" id="JAQQWM010000006">
    <property type="protein sequence ID" value="KAK8060457.1"/>
    <property type="molecule type" value="Genomic_DNA"/>
</dbReference>
<accession>A0ABR1UP35</accession>
<protein>
    <recommendedName>
        <fullName evidence="3">HNH nuclease domain-containing protein</fullName>
    </recommendedName>
</protein>
<organism evidence="1 2">
    <name type="scientific">Apiospora saccharicola</name>
    <dbReference type="NCBI Taxonomy" id="335842"/>
    <lineage>
        <taxon>Eukaryota</taxon>
        <taxon>Fungi</taxon>
        <taxon>Dikarya</taxon>
        <taxon>Ascomycota</taxon>
        <taxon>Pezizomycotina</taxon>
        <taxon>Sordariomycetes</taxon>
        <taxon>Xylariomycetidae</taxon>
        <taxon>Amphisphaeriales</taxon>
        <taxon>Apiosporaceae</taxon>
        <taxon>Apiospora</taxon>
    </lineage>
</organism>